<keyword evidence="2" id="KW-1185">Reference proteome</keyword>
<dbReference type="Proteomes" id="UP000215002">
    <property type="component" value="Chromosome"/>
</dbReference>
<reference evidence="1 2" key="1">
    <citation type="submission" date="2017-08" db="EMBL/GenBank/DDBJ databases">
        <title>Complete genome sequence of Mucilaginibacter sp. strain BJC16-A31.</title>
        <authorList>
            <consortium name="Henan University of Science and Technology"/>
            <person name="You X."/>
        </authorList>
    </citation>
    <scope>NUCLEOTIDE SEQUENCE [LARGE SCALE GENOMIC DNA]</scope>
    <source>
        <strain evidence="1 2">BJC16-A31</strain>
    </source>
</reference>
<dbReference type="RefSeq" id="WP_094568907.1">
    <property type="nucleotide sequence ID" value="NZ_CP022743.1"/>
</dbReference>
<protein>
    <submittedName>
        <fullName evidence="1">Uncharacterized protein</fullName>
    </submittedName>
</protein>
<dbReference type="KEGG" id="muc:MuYL_0386"/>
<organism evidence="1 2">
    <name type="scientific">Mucilaginibacter xinganensis</name>
    <dbReference type="NCBI Taxonomy" id="1234841"/>
    <lineage>
        <taxon>Bacteria</taxon>
        <taxon>Pseudomonadati</taxon>
        <taxon>Bacteroidota</taxon>
        <taxon>Sphingobacteriia</taxon>
        <taxon>Sphingobacteriales</taxon>
        <taxon>Sphingobacteriaceae</taxon>
        <taxon>Mucilaginibacter</taxon>
    </lineage>
</organism>
<dbReference type="OrthoDB" id="9962588at2"/>
<evidence type="ECO:0000313" key="1">
    <source>
        <dbReference type="EMBL" id="ASU32289.1"/>
    </source>
</evidence>
<gene>
    <name evidence="1" type="ORF">MuYL_0386</name>
</gene>
<sequence length="113" mass="12139">MPTQIITTDGTTNPVMLSVQEVQGHRINTVIMVNHLVVATIDNNFASHIVGTNNGLKGNTVTVTTTSLKVTPSNNTEVDFTLDGAGPQQIDADKLQFPPGISAVPHFMTYFMV</sequence>
<evidence type="ECO:0000313" key="2">
    <source>
        <dbReference type="Proteomes" id="UP000215002"/>
    </source>
</evidence>
<proteinExistence type="predicted"/>
<dbReference type="EMBL" id="CP022743">
    <property type="protein sequence ID" value="ASU32289.1"/>
    <property type="molecule type" value="Genomic_DNA"/>
</dbReference>
<dbReference type="AlphaFoldDB" id="A0A223NQV2"/>
<accession>A0A223NQV2</accession>
<name>A0A223NQV2_9SPHI</name>